<accession>A0ACB7YRN7</accession>
<comment type="caution">
    <text evidence="1">The sequence shown here is derived from an EMBL/GenBank/DDBJ whole genome shotgun (WGS) entry which is preliminary data.</text>
</comment>
<keyword evidence="2" id="KW-1185">Reference proteome</keyword>
<dbReference type="EMBL" id="CM037153">
    <property type="protein sequence ID" value="KAH7856337.1"/>
    <property type="molecule type" value="Genomic_DNA"/>
</dbReference>
<dbReference type="Proteomes" id="UP000828048">
    <property type="component" value="Chromosome 3"/>
</dbReference>
<protein>
    <submittedName>
        <fullName evidence="1">Uncharacterized protein</fullName>
    </submittedName>
</protein>
<reference evidence="1 2" key="1">
    <citation type="journal article" date="2021" name="Hortic Res">
        <title>High-quality reference genome and annotation aids understanding of berry development for evergreen blueberry (Vaccinium darrowii).</title>
        <authorList>
            <person name="Yu J."/>
            <person name="Hulse-Kemp A.M."/>
            <person name="Babiker E."/>
            <person name="Staton M."/>
        </authorList>
    </citation>
    <scope>NUCLEOTIDE SEQUENCE [LARGE SCALE GENOMIC DNA]</scope>
    <source>
        <strain evidence="2">cv. NJ 8807/NJ 8810</strain>
        <tissue evidence="1">Young leaf</tissue>
    </source>
</reference>
<evidence type="ECO:0000313" key="1">
    <source>
        <dbReference type="EMBL" id="KAH7856337.1"/>
    </source>
</evidence>
<name>A0ACB7YRN7_9ERIC</name>
<proteinExistence type="predicted"/>
<gene>
    <name evidence="1" type="ORF">Vadar_000261</name>
</gene>
<sequence>MVNGTLESHLREAHNNPLLWKKRLEICIDIARGVKYLHTNIEKQVIHHNITPSNVFLDDKWVAKVGNFEFSLPIPTDIAIAGLFNIYKATKKSDVYAFGVLMLQLLCAKGPSTPGLHTGPFHLWFSRCLKRGTIDEVIDPYLIGKIAPECFRLYVDIALCCLVRESIRRPSMDDVLESLQSSLQLQEAWESSIEMDDELPVTNVSSSYNYVIPLDSEFTIGEQSFLISDLVRPWAIISPSFSEPCADLCLDSGD</sequence>
<evidence type="ECO:0000313" key="2">
    <source>
        <dbReference type="Proteomes" id="UP000828048"/>
    </source>
</evidence>
<organism evidence="1 2">
    <name type="scientific">Vaccinium darrowii</name>
    <dbReference type="NCBI Taxonomy" id="229202"/>
    <lineage>
        <taxon>Eukaryota</taxon>
        <taxon>Viridiplantae</taxon>
        <taxon>Streptophyta</taxon>
        <taxon>Embryophyta</taxon>
        <taxon>Tracheophyta</taxon>
        <taxon>Spermatophyta</taxon>
        <taxon>Magnoliopsida</taxon>
        <taxon>eudicotyledons</taxon>
        <taxon>Gunneridae</taxon>
        <taxon>Pentapetalae</taxon>
        <taxon>asterids</taxon>
        <taxon>Ericales</taxon>
        <taxon>Ericaceae</taxon>
        <taxon>Vaccinioideae</taxon>
        <taxon>Vaccinieae</taxon>
        <taxon>Vaccinium</taxon>
    </lineage>
</organism>